<evidence type="ECO:0000256" key="1">
    <source>
        <dbReference type="SAM" id="MobiDB-lite"/>
    </source>
</evidence>
<feature type="region of interest" description="Disordered" evidence="1">
    <location>
        <begin position="606"/>
        <end position="637"/>
    </location>
</feature>
<feature type="compositionally biased region" description="Basic and acidic residues" evidence="1">
    <location>
        <begin position="995"/>
        <end position="1009"/>
    </location>
</feature>
<feature type="compositionally biased region" description="Polar residues" evidence="1">
    <location>
        <begin position="969"/>
        <end position="991"/>
    </location>
</feature>
<feature type="region of interest" description="Disordered" evidence="1">
    <location>
        <begin position="1425"/>
        <end position="1450"/>
    </location>
</feature>
<dbReference type="OrthoDB" id="758862at2759"/>
<feature type="compositionally biased region" description="Basic and acidic residues" evidence="1">
    <location>
        <begin position="952"/>
        <end position="968"/>
    </location>
</feature>
<feature type="region of interest" description="Disordered" evidence="1">
    <location>
        <begin position="938"/>
        <end position="1091"/>
    </location>
</feature>
<dbReference type="PANTHER" id="PTHR34536">
    <property type="entry name" value="DENTIN SIALOPHOSPHOPROTEIN-LIKE PROTEIN"/>
    <property type="match status" value="1"/>
</dbReference>
<dbReference type="Gramene" id="ONK77002">
    <property type="protein sequence ID" value="ONK77002"/>
    <property type="gene ID" value="A4U43_C02F2100"/>
</dbReference>
<feature type="region of interest" description="Disordered" evidence="1">
    <location>
        <begin position="89"/>
        <end position="118"/>
    </location>
</feature>
<feature type="compositionally biased region" description="Basic and acidic residues" evidence="1">
    <location>
        <begin position="610"/>
        <end position="620"/>
    </location>
</feature>
<evidence type="ECO:0000313" key="3">
    <source>
        <dbReference type="Proteomes" id="UP000243459"/>
    </source>
</evidence>
<name>A0A5P1FFW7_ASPOF</name>
<feature type="compositionally biased region" description="Polar residues" evidence="1">
    <location>
        <begin position="825"/>
        <end position="841"/>
    </location>
</feature>
<feature type="region of interest" description="Disordered" evidence="1">
    <location>
        <begin position="31"/>
        <end position="73"/>
    </location>
</feature>
<protein>
    <submittedName>
        <fullName evidence="2">Uncharacterized protein</fullName>
    </submittedName>
</protein>
<feature type="compositionally biased region" description="Basic and acidic residues" evidence="1">
    <location>
        <begin position="766"/>
        <end position="776"/>
    </location>
</feature>
<feature type="region of interest" description="Disordered" evidence="1">
    <location>
        <begin position="1219"/>
        <end position="1254"/>
    </location>
</feature>
<evidence type="ECO:0000313" key="2">
    <source>
        <dbReference type="EMBL" id="ONK77002.1"/>
    </source>
</evidence>
<gene>
    <name evidence="2" type="ORF">A4U43_C02F2100</name>
</gene>
<proteinExistence type="predicted"/>
<feature type="compositionally biased region" description="Low complexity" evidence="1">
    <location>
        <begin position="1235"/>
        <end position="1248"/>
    </location>
</feature>
<feature type="region of interest" description="Disordered" evidence="1">
    <location>
        <begin position="754"/>
        <end position="784"/>
    </location>
</feature>
<reference evidence="3" key="1">
    <citation type="journal article" date="2017" name="Nat. Commun.">
        <title>The asparagus genome sheds light on the origin and evolution of a young Y chromosome.</title>
        <authorList>
            <person name="Harkess A."/>
            <person name="Zhou J."/>
            <person name="Xu C."/>
            <person name="Bowers J.E."/>
            <person name="Van der Hulst R."/>
            <person name="Ayyampalayam S."/>
            <person name="Mercati F."/>
            <person name="Riccardi P."/>
            <person name="McKain M.R."/>
            <person name="Kakrana A."/>
            <person name="Tang H."/>
            <person name="Ray J."/>
            <person name="Groenendijk J."/>
            <person name="Arikit S."/>
            <person name="Mathioni S.M."/>
            <person name="Nakano M."/>
            <person name="Shan H."/>
            <person name="Telgmann-Rauber A."/>
            <person name="Kanno A."/>
            <person name="Yue Z."/>
            <person name="Chen H."/>
            <person name="Li W."/>
            <person name="Chen Y."/>
            <person name="Xu X."/>
            <person name="Zhang Y."/>
            <person name="Luo S."/>
            <person name="Chen H."/>
            <person name="Gao J."/>
            <person name="Mao Z."/>
            <person name="Pires J.C."/>
            <person name="Luo M."/>
            <person name="Kudrna D."/>
            <person name="Wing R.A."/>
            <person name="Meyers B.C."/>
            <person name="Yi K."/>
            <person name="Kong H."/>
            <person name="Lavrijsen P."/>
            <person name="Sunseri F."/>
            <person name="Falavigna A."/>
            <person name="Ye Y."/>
            <person name="Leebens-Mack J.H."/>
            <person name="Chen G."/>
        </authorList>
    </citation>
    <scope>NUCLEOTIDE SEQUENCE [LARGE SCALE GENOMIC DNA]</scope>
    <source>
        <strain evidence="3">cv. DH0086</strain>
    </source>
</reference>
<feature type="compositionally biased region" description="Basic and acidic residues" evidence="1">
    <location>
        <begin position="1053"/>
        <end position="1091"/>
    </location>
</feature>
<sequence length="1450" mass="159304">MPLTDQEKELRVHSRSSTDFLAAVPIKKRRFLFRRSPSPPPELPSPVLGDCSIPDNKPESPGFGLPHSRTEGNSVQVNTVTGKVAACKSCDQATDPPSPTPANSVPPNDKLESSEHVSTLNTGDRADFFSKEAQADCSTSDKKADSSKSVSCLPESGKVNVQLRATKGEVSSCEPSELSLTQADCVLPESKPDATKSGSPFLKIGGTTAKVNAETGEHACEPSVLSLPKPTGCGISEKNFASVKLPISKSRCDPAQVNSVTGNDGLIEPCEKAKPTDCGISEKDFVSLKPESPISKSTGDPAQVGSVTGKDGLIGPCEKSNTRDLNIIPKFEMLPNCNDQGSGLYLGANSVDETANTQDMVFSNKCATLPVTGSTVISSAAKQTFVVPRGQGNAEGKVTHREGISFKQGLELKNVESESRNAKIKADSGILYLNRSNWDLNTMMDTWVDSSADSLLNNETGDQDRLVLGGIQQRGRKQMLFREHNGTDIISGSSVRHKVDSNPEASLELQLKPPSLPDPCISLGKHEAITDKSFLSLATKPMMSTISPPLDIGTTIKLEPIEKDQKETAMVQLGLLKSLDLKPVKSESCGEEISKTTISSNLNLACSKSVKPEPPTERPENQSQVNARNSEHMGLKSSPENTLVHQNAGKYNNKALNLASKPLVLNTLLRPCTNFSNDSSSIANKVNQAPSSADCIPTFTSSTQVTSITAIESSALMTRLNEMNLSPEALLSDPLTSNTSKTGENIPAEGEFSFASQKDPSNMHHLSNDSQKDPSNVHHLSNDTSAEDILKKPCVTSEIIESDEVLDKVGVSSEVLEEHRDKTSKSGNLHVSEESMNTTPKQGGKSDEDFEDGEVRDPALKKTVEGSCDLAQEQSLKASDSISPVDVPVSMPLPSVEKEIKLESPKEENVCGSKESENGLLDDKIESCSSDVGVPTTDFCDKSLSKTTGKTLGDHLKNDESIEKEIKSSDLSSLTNLADSQSDAAGGQQNAEGPELAKDHVSGKAEPSDKGSVTKVANDRGNNRRIIYLNPASNCSASGKRKSTLDRSMSSQGERERPVDRSYGVERSRSRGHGDESSNERPRRLGHERNYGRPFEKCNVHIRNRANRLNAMCGDRNSNVDQLLDQMNTSTGIRYSRPINNDEVSIDGSLDGSSRLRRKLTSEEMEDLSHLQCQRRSFEGRVPMPLVRRPTGREVPDFVSLSNPRSHFERAEGIVIRRERRSLSPTMRSLSPTLRRGGPQSSPGSQQRRPSDVFSRTREFMQHRSPPIMRLSRRQSPQERRCFPEERIVRRRGPPYDIVDVGPPREEFPRNTRRFNMADPRGITEEEDYFDLREFDDRFVDNRRCIDRRGPIRSFRQHCVDNDGSESFRFRGEAPPSRVLRMHTDGNDGFTEDSGPSRDFDVRFRNRLGNSSNRLRGIVEEQEDNYRHHGEQQEWRDSGFNNARPKRRRF</sequence>
<dbReference type="PANTHER" id="PTHR34536:SF4">
    <property type="entry name" value="BTZ DOMAIN-CONTAINING PROTEIN"/>
    <property type="match status" value="1"/>
</dbReference>
<feature type="compositionally biased region" description="Polar residues" evidence="1">
    <location>
        <begin position="1223"/>
        <end position="1232"/>
    </location>
</feature>
<organism evidence="2 3">
    <name type="scientific">Asparagus officinalis</name>
    <name type="common">Garden asparagus</name>
    <dbReference type="NCBI Taxonomy" id="4686"/>
    <lineage>
        <taxon>Eukaryota</taxon>
        <taxon>Viridiplantae</taxon>
        <taxon>Streptophyta</taxon>
        <taxon>Embryophyta</taxon>
        <taxon>Tracheophyta</taxon>
        <taxon>Spermatophyta</taxon>
        <taxon>Magnoliopsida</taxon>
        <taxon>Liliopsida</taxon>
        <taxon>Asparagales</taxon>
        <taxon>Asparagaceae</taxon>
        <taxon>Asparagoideae</taxon>
        <taxon>Asparagus</taxon>
    </lineage>
</organism>
<feature type="compositionally biased region" description="Polar residues" evidence="1">
    <location>
        <begin position="754"/>
        <end position="765"/>
    </location>
</feature>
<feature type="compositionally biased region" description="Basic and acidic residues" evidence="1">
    <location>
        <begin position="853"/>
        <end position="864"/>
    </location>
</feature>
<feature type="region of interest" description="Disordered" evidence="1">
    <location>
        <begin position="290"/>
        <end position="315"/>
    </location>
</feature>
<dbReference type="OMA" id="FRGPRMN"/>
<feature type="region of interest" description="Disordered" evidence="1">
    <location>
        <begin position="813"/>
        <end position="867"/>
    </location>
</feature>
<accession>A0A5P1FFW7</accession>
<dbReference type="EMBL" id="CM007382">
    <property type="protein sequence ID" value="ONK77002.1"/>
    <property type="molecule type" value="Genomic_DNA"/>
</dbReference>
<feature type="compositionally biased region" description="Basic and acidic residues" evidence="1">
    <location>
        <begin position="1425"/>
        <end position="1437"/>
    </location>
</feature>
<dbReference type="Proteomes" id="UP000243459">
    <property type="component" value="Chromosome 2"/>
</dbReference>
<keyword evidence="3" id="KW-1185">Reference proteome</keyword>